<dbReference type="EMBL" id="KN825290">
    <property type="protein sequence ID" value="KIK92337.1"/>
    <property type="molecule type" value="Genomic_DNA"/>
</dbReference>
<organism evidence="2 3">
    <name type="scientific">Paxillus rubicundulus Ve08.2h10</name>
    <dbReference type="NCBI Taxonomy" id="930991"/>
    <lineage>
        <taxon>Eukaryota</taxon>
        <taxon>Fungi</taxon>
        <taxon>Dikarya</taxon>
        <taxon>Basidiomycota</taxon>
        <taxon>Agaricomycotina</taxon>
        <taxon>Agaricomycetes</taxon>
        <taxon>Agaricomycetidae</taxon>
        <taxon>Boletales</taxon>
        <taxon>Paxilineae</taxon>
        <taxon>Paxillaceae</taxon>
        <taxon>Paxillus</taxon>
    </lineage>
</organism>
<dbReference type="HOGENOM" id="CLU_2813146_0_0_1"/>
<evidence type="ECO:0008006" key="4">
    <source>
        <dbReference type="Google" id="ProtNLM"/>
    </source>
</evidence>
<dbReference type="AlphaFoldDB" id="A0A0D0D6B4"/>
<sequence length="67" mass="7429">MSFFHEMFIFLYLSVTSGAVHACDGVCTGDLFIVGCVLRVPSLARGLNLAFWKFLLMSVLLHLESCT</sequence>
<evidence type="ECO:0000256" key="1">
    <source>
        <dbReference type="SAM" id="SignalP"/>
    </source>
</evidence>
<reference evidence="3" key="2">
    <citation type="submission" date="2015-01" db="EMBL/GenBank/DDBJ databases">
        <title>Evolutionary Origins and Diversification of the Mycorrhizal Mutualists.</title>
        <authorList>
            <consortium name="DOE Joint Genome Institute"/>
            <consortium name="Mycorrhizal Genomics Consortium"/>
            <person name="Kohler A."/>
            <person name="Kuo A."/>
            <person name="Nagy L.G."/>
            <person name="Floudas D."/>
            <person name="Copeland A."/>
            <person name="Barry K.W."/>
            <person name="Cichocki N."/>
            <person name="Veneault-Fourrey C."/>
            <person name="LaButti K."/>
            <person name="Lindquist E.A."/>
            <person name="Lipzen A."/>
            <person name="Lundell T."/>
            <person name="Morin E."/>
            <person name="Murat C."/>
            <person name="Riley R."/>
            <person name="Ohm R."/>
            <person name="Sun H."/>
            <person name="Tunlid A."/>
            <person name="Henrissat B."/>
            <person name="Grigoriev I.V."/>
            <person name="Hibbett D.S."/>
            <person name="Martin F."/>
        </authorList>
    </citation>
    <scope>NUCLEOTIDE SEQUENCE [LARGE SCALE GENOMIC DNA]</scope>
    <source>
        <strain evidence="3">Ve08.2h10</strain>
    </source>
</reference>
<protein>
    <recommendedName>
        <fullName evidence="4">Secreted protein</fullName>
    </recommendedName>
</protein>
<reference evidence="2 3" key="1">
    <citation type="submission" date="2014-04" db="EMBL/GenBank/DDBJ databases">
        <authorList>
            <consortium name="DOE Joint Genome Institute"/>
            <person name="Kuo A."/>
            <person name="Kohler A."/>
            <person name="Jargeat P."/>
            <person name="Nagy L.G."/>
            <person name="Floudas D."/>
            <person name="Copeland A."/>
            <person name="Barry K.W."/>
            <person name="Cichocki N."/>
            <person name="Veneault-Fourrey C."/>
            <person name="LaButti K."/>
            <person name="Lindquist E.A."/>
            <person name="Lipzen A."/>
            <person name="Lundell T."/>
            <person name="Morin E."/>
            <person name="Murat C."/>
            <person name="Sun H."/>
            <person name="Tunlid A."/>
            <person name="Henrissat B."/>
            <person name="Grigoriev I.V."/>
            <person name="Hibbett D.S."/>
            <person name="Martin F."/>
            <person name="Nordberg H.P."/>
            <person name="Cantor M.N."/>
            <person name="Hua S.X."/>
        </authorList>
    </citation>
    <scope>NUCLEOTIDE SEQUENCE [LARGE SCALE GENOMIC DNA]</scope>
    <source>
        <strain evidence="2 3">Ve08.2h10</strain>
    </source>
</reference>
<keyword evidence="1" id="KW-0732">Signal</keyword>
<evidence type="ECO:0000313" key="3">
    <source>
        <dbReference type="Proteomes" id="UP000054538"/>
    </source>
</evidence>
<feature type="signal peptide" evidence="1">
    <location>
        <begin position="1"/>
        <end position="22"/>
    </location>
</feature>
<accession>A0A0D0D6B4</accession>
<dbReference type="InParanoid" id="A0A0D0D6B4"/>
<proteinExistence type="predicted"/>
<gene>
    <name evidence="2" type="ORF">PAXRUDRAFT_581080</name>
</gene>
<evidence type="ECO:0000313" key="2">
    <source>
        <dbReference type="EMBL" id="KIK92337.1"/>
    </source>
</evidence>
<dbReference type="Proteomes" id="UP000054538">
    <property type="component" value="Unassembled WGS sequence"/>
</dbReference>
<name>A0A0D0D6B4_9AGAM</name>
<feature type="chain" id="PRO_5002208407" description="Secreted protein" evidence="1">
    <location>
        <begin position="23"/>
        <end position="67"/>
    </location>
</feature>
<keyword evidence="3" id="KW-1185">Reference proteome</keyword>